<protein>
    <submittedName>
        <fullName evidence="3">SPOR domain-containing protein</fullName>
    </submittedName>
</protein>
<reference evidence="3" key="1">
    <citation type="submission" date="2021-06" db="EMBL/GenBank/DDBJ databases">
        <authorList>
            <person name="Szabo G."/>
        </authorList>
    </citation>
    <scope>NUCLEOTIDE SEQUENCE</scope>
    <source>
        <strain evidence="3">MYVALT</strain>
    </source>
</reference>
<gene>
    <name evidence="3" type="ORF">MYVALT_F_02160</name>
</gene>
<evidence type="ECO:0000313" key="4">
    <source>
        <dbReference type="Proteomes" id="UP000693996"/>
    </source>
</evidence>
<dbReference type="Pfam" id="PF05036">
    <property type="entry name" value="SPOR"/>
    <property type="match status" value="1"/>
</dbReference>
<evidence type="ECO:0000259" key="2">
    <source>
        <dbReference type="PROSITE" id="PS51724"/>
    </source>
</evidence>
<dbReference type="KEGG" id="vtr:MYVALT_F_02160"/>
<name>A0A916NM92_9BURK</name>
<dbReference type="PROSITE" id="PS51724">
    <property type="entry name" value="SPOR"/>
    <property type="match status" value="1"/>
</dbReference>
<evidence type="ECO:0000256" key="1">
    <source>
        <dbReference type="SAM" id="Phobius"/>
    </source>
</evidence>
<keyword evidence="1" id="KW-0472">Membrane</keyword>
<sequence length="215" mass="24238">MQLFSFCSKNNTASFQTTKWSRARQTRQRKRYAYCYRDSNSLLLNLEPFKKRQARRRLIGAIALAIGAIAALPIILDSSSKTLADDIVIQIPTQPKSAPDYPHPFRRPIAIEADRARAQDDVSSSFNTTSPDSKPNMIAGTYYVVQLGVLSSDVDAQNWVNRLKVLGVPAYFERQYQSDDNKKNILLRAGPFSNRLAATNAVRTVRRALLTLERS</sequence>
<evidence type="ECO:0000313" key="3">
    <source>
        <dbReference type="EMBL" id="CAG7601411.1"/>
    </source>
</evidence>
<feature type="transmembrane region" description="Helical" evidence="1">
    <location>
        <begin position="58"/>
        <end position="76"/>
    </location>
</feature>
<keyword evidence="1" id="KW-1133">Transmembrane helix</keyword>
<proteinExistence type="predicted"/>
<dbReference type="InterPro" id="IPR007730">
    <property type="entry name" value="SPOR-like_dom"/>
</dbReference>
<dbReference type="Proteomes" id="UP000693996">
    <property type="component" value="Chromosome"/>
</dbReference>
<accession>A0A916NM92</accession>
<dbReference type="GO" id="GO:0042834">
    <property type="term" value="F:peptidoglycan binding"/>
    <property type="evidence" value="ECO:0007669"/>
    <property type="project" value="InterPro"/>
</dbReference>
<organism evidence="3 4">
    <name type="scientific">Candidatus Vallotiella hemipterorum</name>
    <dbReference type="NCBI Taxonomy" id="1177213"/>
    <lineage>
        <taxon>Bacteria</taxon>
        <taxon>Pseudomonadati</taxon>
        <taxon>Pseudomonadota</taxon>
        <taxon>Betaproteobacteria</taxon>
        <taxon>Burkholderiales</taxon>
        <taxon>Burkholderiaceae</taxon>
        <taxon>Candidatus Vallotiella</taxon>
    </lineage>
</organism>
<dbReference type="EMBL" id="OU343031">
    <property type="protein sequence ID" value="CAG7601411.1"/>
    <property type="molecule type" value="Genomic_DNA"/>
</dbReference>
<dbReference type="AlphaFoldDB" id="A0A916NM92"/>
<dbReference type="RefSeq" id="WP_216796901.1">
    <property type="nucleotide sequence ID" value="NZ_OU343031.1"/>
</dbReference>
<feature type="domain" description="SPOR" evidence="2">
    <location>
        <begin position="137"/>
        <end position="215"/>
    </location>
</feature>
<keyword evidence="1" id="KW-0812">Transmembrane</keyword>
<keyword evidence="4" id="KW-1185">Reference proteome</keyword>